<dbReference type="SMART" id="SM00342">
    <property type="entry name" value="HTH_ARAC"/>
    <property type="match status" value="1"/>
</dbReference>
<evidence type="ECO:0000256" key="2">
    <source>
        <dbReference type="ARBA" id="ARBA00023125"/>
    </source>
</evidence>
<dbReference type="RefSeq" id="WP_074236286.1">
    <property type="nucleotide sequence ID" value="NZ_FSRK01000002.1"/>
</dbReference>
<evidence type="ECO:0000259" key="5">
    <source>
        <dbReference type="PROSITE" id="PS01124"/>
    </source>
</evidence>
<dbReference type="GO" id="GO:0003700">
    <property type="term" value="F:DNA-binding transcription factor activity"/>
    <property type="evidence" value="ECO:0007669"/>
    <property type="project" value="InterPro"/>
</dbReference>
<keyword evidence="4" id="KW-0812">Transmembrane</keyword>
<gene>
    <name evidence="6" type="ORF">SAMN05444409_3178</name>
</gene>
<evidence type="ECO:0000256" key="1">
    <source>
        <dbReference type="ARBA" id="ARBA00023015"/>
    </source>
</evidence>
<keyword evidence="4" id="KW-0472">Membrane</keyword>
<dbReference type="AlphaFoldDB" id="A0A1N6J081"/>
<protein>
    <submittedName>
        <fullName evidence="6">AraC-type DNA-binding protein</fullName>
    </submittedName>
</protein>
<dbReference type="PANTHER" id="PTHR43280">
    <property type="entry name" value="ARAC-FAMILY TRANSCRIPTIONAL REGULATOR"/>
    <property type="match status" value="1"/>
</dbReference>
<dbReference type="Gene3D" id="1.10.10.60">
    <property type="entry name" value="Homeodomain-like"/>
    <property type="match status" value="2"/>
</dbReference>
<dbReference type="InterPro" id="IPR018060">
    <property type="entry name" value="HTH_AraC"/>
</dbReference>
<evidence type="ECO:0000256" key="4">
    <source>
        <dbReference type="SAM" id="Phobius"/>
    </source>
</evidence>
<dbReference type="PANTHER" id="PTHR43280:SF2">
    <property type="entry name" value="HTH-TYPE TRANSCRIPTIONAL REGULATOR EXSA"/>
    <property type="match status" value="1"/>
</dbReference>
<dbReference type="InterPro" id="IPR009057">
    <property type="entry name" value="Homeodomain-like_sf"/>
</dbReference>
<name>A0A1N6J081_9FLAO</name>
<keyword evidence="1" id="KW-0805">Transcription regulation</keyword>
<keyword evidence="7" id="KW-1185">Reference proteome</keyword>
<feature type="domain" description="HTH araC/xylS-type" evidence="5">
    <location>
        <begin position="224"/>
        <end position="336"/>
    </location>
</feature>
<dbReference type="EMBL" id="FSRK01000002">
    <property type="protein sequence ID" value="SIO37672.1"/>
    <property type="molecule type" value="Genomic_DNA"/>
</dbReference>
<organism evidence="6 7">
    <name type="scientific">Epilithonimonas zeae</name>
    <dbReference type="NCBI Taxonomy" id="1416779"/>
    <lineage>
        <taxon>Bacteria</taxon>
        <taxon>Pseudomonadati</taxon>
        <taxon>Bacteroidota</taxon>
        <taxon>Flavobacteriia</taxon>
        <taxon>Flavobacteriales</taxon>
        <taxon>Weeksellaceae</taxon>
        <taxon>Chryseobacterium group</taxon>
        <taxon>Epilithonimonas</taxon>
    </lineage>
</organism>
<dbReference type="PROSITE" id="PS01124">
    <property type="entry name" value="HTH_ARAC_FAMILY_2"/>
    <property type="match status" value="1"/>
</dbReference>
<dbReference type="OrthoDB" id="6283866at2"/>
<dbReference type="SUPFAM" id="SSF46689">
    <property type="entry name" value="Homeodomain-like"/>
    <property type="match status" value="1"/>
</dbReference>
<evidence type="ECO:0000256" key="3">
    <source>
        <dbReference type="ARBA" id="ARBA00023163"/>
    </source>
</evidence>
<keyword evidence="2 6" id="KW-0238">DNA-binding</keyword>
<reference evidence="7" key="1">
    <citation type="submission" date="2016-11" db="EMBL/GenBank/DDBJ databases">
        <authorList>
            <person name="Varghese N."/>
            <person name="Submissions S."/>
        </authorList>
    </citation>
    <scope>NUCLEOTIDE SEQUENCE [LARGE SCALE GENOMIC DNA]</scope>
    <source>
        <strain evidence="7">DSM 27623</strain>
    </source>
</reference>
<dbReference type="GO" id="GO:0043565">
    <property type="term" value="F:sequence-specific DNA binding"/>
    <property type="evidence" value="ECO:0007669"/>
    <property type="project" value="InterPro"/>
</dbReference>
<feature type="transmembrane region" description="Helical" evidence="4">
    <location>
        <begin position="21"/>
        <end position="40"/>
    </location>
</feature>
<accession>A0A1N6J081</accession>
<dbReference type="Pfam" id="PF12833">
    <property type="entry name" value="HTH_18"/>
    <property type="match status" value="1"/>
</dbReference>
<dbReference type="Proteomes" id="UP000185207">
    <property type="component" value="Unassembled WGS sequence"/>
</dbReference>
<feature type="transmembrane region" description="Helical" evidence="4">
    <location>
        <begin position="156"/>
        <end position="173"/>
    </location>
</feature>
<evidence type="ECO:0000313" key="7">
    <source>
        <dbReference type="Proteomes" id="UP000185207"/>
    </source>
</evidence>
<evidence type="ECO:0000313" key="6">
    <source>
        <dbReference type="EMBL" id="SIO37672.1"/>
    </source>
</evidence>
<sequence>MEQTINKNGLLNRFILQKKRLLYFIMFLLNFGSINAASIFNNTGFLEEEFKQNETNIDKKDVIVQINKDTLLIFTKDMVIVSQIDPEKSKLLQSDKHLNSQIKEFADSKHPKSGYKVVYADIKDNLNVINELGSNVSIAEIIHDHQDHSAVYINKSILFIIILLPFLLLGYYYKKGKNTSEQNYEDIMENLKTSAPEISPDLEAETLYTPECTEHKTKTISINDDTVKHILARLAKFEKSQKYLRQDMSLSGLATYLDTNNKYLSEILKQYKGKKFSDYINGLRIVYITEVLYKNPIYREYKISYLAESCGFGSREVFAVVFKKETGISPSYFINNLKKDIREEQPPTNLIALNQL</sequence>
<proteinExistence type="predicted"/>
<keyword evidence="3" id="KW-0804">Transcription</keyword>
<keyword evidence="4" id="KW-1133">Transmembrane helix</keyword>
<dbReference type="STRING" id="1416779.SAMN05444409_3178"/>